<dbReference type="PaxDb" id="3055-EDP08586"/>
<keyword evidence="5 8" id="KW-0808">Transferase</keyword>
<dbReference type="Gene3D" id="3.40.640.10">
    <property type="entry name" value="Type I PLP-dependent aspartate aminotransferase-like (Major domain)"/>
    <property type="match status" value="1"/>
</dbReference>
<dbReference type="FunFam" id="3.40.640.10:FF:000015">
    <property type="entry name" value="Aspartate aminotransferase"/>
    <property type="match status" value="1"/>
</dbReference>
<evidence type="ECO:0000256" key="3">
    <source>
        <dbReference type="ARBA" id="ARBA00011738"/>
    </source>
</evidence>
<dbReference type="ExpressionAtlas" id="A0A2K3DMH6">
    <property type="expression patterns" value="baseline"/>
</dbReference>
<dbReference type="RefSeq" id="XP_042923441.1">
    <property type="nucleotide sequence ID" value="XM_043062735.1"/>
</dbReference>
<sequence>MALSASAPALAGLRPVLNALPALTRALVQPASAATTTLFGNVEQAPKDPILGITEKFLADTNPIKMNLGVGAYRDDNGQPVVLDAVREAERRVAGSHFMEYLPIGGLRDFISESVKLAYGDNAAVLAEGQVAAVQSLSGTGSCRLFADFQKRFMPGTKVFIPEPTWSNHFNIWRDAGVEFAKYRYYKAETRGLDMDGFLEDIKHAPAGSVFLLHACAHNPTGVDPTPEQWRQLSRAMLERGHFPLFDMAYQGFASGDCDRDAASIRIFLADGHRLAVSQSYAKNMGLYGQRVGCLSVVCDNKRDASAVESQLKAIARPMYSNPPLHGALLVTKILQDNDLKQLWFKEVKGMADRIISMRSLLRKRLEEAGSPLPWGHITDQIGMFAYSGMSPEMVDALAAQHHIYMTRNGRISMAGVNTKNVGRLAEAMHAVTSGKL</sequence>
<dbReference type="GO" id="GO:0005739">
    <property type="term" value="C:mitochondrion"/>
    <property type="evidence" value="ECO:0000318"/>
    <property type="project" value="GO_Central"/>
</dbReference>
<evidence type="ECO:0000256" key="1">
    <source>
        <dbReference type="ARBA" id="ARBA00001933"/>
    </source>
</evidence>
<dbReference type="STRING" id="3055.A0A2K3DMH6"/>
<evidence type="ECO:0000256" key="4">
    <source>
        <dbReference type="ARBA" id="ARBA00022576"/>
    </source>
</evidence>
<dbReference type="EC" id="2.6.1.1" evidence="8"/>
<accession>A0A2K3DMH6</accession>
<reference evidence="10 11" key="1">
    <citation type="journal article" date="2007" name="Science">
        <title>The Chlamydomonas genome reveals the evolution of key animal and plant functions.</title>
        <authorList>
            <person name="Merchant S.S."/>
            <person name="Prochnik S.E."/>
            <person name="Vallon O."/>
            <person name="Harris E.H."/>
            <person name="Karpowicz S.J."/>
            <person name="Witman G.B."/>
            <person name="Terry A."/>
            <person name="Salamov A."/>
            <person name="Fritz-Laylin L.K."/>
            <person name="Marechal-Drouard L."/>
            <person name="Marshall W.F."/>
            <person name="Qu L.H."/>
            <person name="Nelson D.R."/>
            <person name="Sanderfoot A.A."/>
            <person name="Spalding M.H."/>
            <person name="Kapitonov V.V."/>
            <person name="Ren Q."/>
            <person name="Ferris P."/>
            <person name="Lindquist E."/>
            <person name="Shapiro H."/>
            <person name="Lucas S.M."/>
            <person name="Grimwood J."/>
            <person name="Schmutz J."/>
            <person name="Cardol P."/>
            <person name="Cerutti H."/>
            <person name="Chanfreau G."/>
            <person name="Chen C.L."/>
            <person name="Cognat V."/>
            <person name="Croft M.T."/>
            <person name="Dent R."/>
            <person name="Dutcher S."/>
            <person name="Fernandez E."/>
            <person name="Fukuzawa H."/>
            <person name="Gonzalez-Ballester D."/>
            <person name="Gonzalez-Halphen D."/>
            <person name="Hallmann A."/>
            <person name="Hanikenne M."/>
            <person name="Hippler M."/>
            <person name="Inwood W."/>
            <person name="Jabbari K."/>
            <person name="Kalanon M."/>
            <person name="Kuras R."/>
            <person name="Lefebvre P.A."/>
            <person name="Lemaire S.D."/>
            <person name="Lobanov A.V."/>
            <person name="Lohr M."/>
            <person name="Manuell A."/>
            <person name="Meier I."/>
            <person name="Mets L."/>
            <person name="Mittag M."/>
            <person name="Mittelmeier T."/>
            <person name="Moroney J.V."/>
            <person name="Moseley J."/>
            <person name="Napoli C."/>
            <person name="Nedelcu A.M."/>
            <person name="Niyogi K."/>
            <person name="Novoselov S.V."/>
            <person name="Paulsen I.T."/>
            <person name="Pazour G."/>
            <person name="Purton S."/>
            <person name="Ral J.P."/>
            <person name="Riano-Pachon D.M."/>
            <person name="Riekhof W."/>
            <person name="Rymarquis L."/>
            <person name="Schroda M."/>
            <person name="Stern D."/>
            <person name="Umen J."/>
            <person name="Willows R."/>
            <person name="Wilson N."/>
            <person name="Zimmer S.L."/>
            <person name="Allmer J."/>
            <person name="Balk J."/>
            <person name="Bisova K."/>
            <person name="Chen C.J."/>
            <person name="Elias M."/>
            <person name="Gendler K."/>
            <person name="Hauser C."/>
            <person name="Lamb M.R."/>
            <person name="Ledford H."/>
            <person name="Long J.C."/>
            <person name="Minagawa J."/>
            <person name="Page M.D."/>
            <person name="Pan J."/>
            <person name="Pootakham W."/>
            <person name="Roje S."/>
            <person name="Rose A."/>
            <person name="Stahlberg E."/>
            <person name="Terauchi A.M."/>
            <person name="Yang P."/>
            <person name="Ball S."/>
            <person name="Bowler C."/>
            <person name="Dieckmann C.L."/>
            <person name="Gladyshev V.N."/>
            <person name="Green P."/>
            <person name="Jorgensen R."/>
            <person name="Mayfield S."/>
            <person name="Mueller-Roeber B."/>
            <person name="Rajamani S."/>
            <person name="Sayre R.T."/>
            <person name="Brokstein P."/>
            <person name="Dubchak I."/>
            <person name="Goodstein D."/>
            <person name="Hornick L."/>
            <person name="Huang Y.W."/>
            <person name="Jhaveri J."/>
            <person name="Luo Y."/>
            <person name="Martinez D."/>
            <person name="Ngau W.C."/>
            <person name="Otillar B."/>
            <person name="Poliakov A."/>
            <person name="Porter A."/>
            <person name="Szajkowski L."/>
            <person name="Werner G."/>
            <person name="Zhou K."/>
            <person name="Grigoriev I.V."/>
            <person name="Rokhsar D.S."/>
            <person name="Grossman A.R."/>
        </authorList>
    </citation>
    <scope>NUCLEOTIDE SEQUENCE [LARGE SCALE GENOMIC DNA]</scope>
    <source>
        <strain evidence="11">CC-503</strain>
    </source>
</reference>
<dbReference type="InterPro" id="IPR015422">
    <property type="entry name" value="PyrdxlP-dep_Trfase_small"/>
</dbReference>
<dbReference type="FunFam" id="3.90.1150.10:FF:000001">
    <property type="entry name" value="Aspartate aminotransferase"/>
    <property type="match status" value="1"/>
</dbReference>
<comment type="similarity">
    <text evidence="2">Belongs to the class-I pyridoxal-phosphate-dependent aminotransferase family.</text>
</comment>
<evidence type="ECO:0000256" key="5">
    <source>
        <dbReference type="ARBA" id="ARBA00022679"/>
    </source>
</evidence>
<dbReference type="GO" id="GO:0030170">
    <property type="term" value="F:pyridoxal phosphate binding"/>
    <property type="evidence" value="ECO:0007669"/>
    <property type="project" value="InterPro"/>
</dbReference>
<comment type="catalytic activity">
    <reaction evidence="7 8">
        <text>L-aspartate + 2-oxoglutarate = oxaloacetate + L-glutamate</text>
        <dbReference type="Rhea" id="RHEA:21824"/>
        <dbReference type="ChEBI" id="CHEBI:16452"/>
        <dbReference type="ChEBI" id="CHEBI:16810"/>
        <dbReference type="ChEBI" id="CHEBI:29985"/>
        <dbReference type="ChEBI" id="CHEBI:29991"/>
        <dbReference type="EC" id="2.6.1.1"/>
    </reaction>
</comment>
<dbReference type="InterPro" id="IPR004838">
    <property type="entry name" value="NHTrfase_class1_PyrdxlP-BS"/>
</dbReference>
<evidence type="ECO:0000256" key="6">
    <source>
        <dbReference type="ARBA" id="ARBA00022898"/>
    </source>
</evidence>
<dbReference type="CDD" id="cd00609">
    <property type="entry name" value="AAT_like"/>
    <property type="match status" value="1"/>
</dbReference>
<dbReference type="SUPFAM" id="SSF53383">
    <property type="entry name" value="PLP-dependent transferases"/>
    <property type="match status" value="1"/>
</dbReference>
<keyword evidence="6" id="KW-0663">Pyridoxal phosphate</keyword>
<dbReference type="Gramene" id="PNW81732">
    <property type="protein sequence ID" value="PNW81732"/>
    <property type="gene ID" value="CHLRE_06g257950v5"/>
</dbReference>
<dbReference type="Proteomes" id="UP000006906">
    <property type="component" value="Chromosome 6"/>
</dbReference>
<dbReference type="NCBIfam" id="NF006719">
    <property type="entry name" value="PRK09257.1"/>
    <property type="match status" value="1"/>
</dbReference>
<evidence type="ECO:0000256" key="8">
    <source>
        <dbReference type="RuleBase" id="RU000480"/>
    </source>
</evidence>
<dbReference type="OrthoDB" id="6752799at2759"/>
<proteinExistence type="inferred from homology"/>
<dbReference type="InterPro" id="IPR015424">
    <property type="entry name" value="PyrdxlP-dep_Trfase"/>
</dbReference>
<dbReference type="PANTHER" id="PTHR11879">
    <property type="entry name" value="ASPARTATE AMINOTRANSFERASE"/>
    <property type="match status" value="1"/>
</dbReference>
<keyword evidence="4 8" id="KW-0032">Aminotransferase</keyword>
<dbReference type="GO" id="GO:0006520">
    <property type="term" value="P:amino acid metabolic process"/>
    <property type="evidence" value="ECO:0007669"/>
    <property type="project" value="InterPro"/>
</dbReference>
<evidence type="ECO:0000256" key="7">
    <source>
        <dbReference type="ARBA" id="ARBA00049185"/>
    </source>
</evidence>
<protein>
    <recommendedName>
        <fullName evidence="8">Aspartate aminotransferase</fullName>
        <ecNumber evidence="8">2.6.1.1</ecNumber>
    </recommendedName>
</protein>
<evidence type="ECO:0000313" key="10">
    <source>
        <dbReference type="EMBL" id="PNW81732.1"/>
    </source>
</evidence>
<evidence type="ECO:0000256" key="2">
    <source>
        <dbReference type="ARBA" id="ARBA00007441"/>
    </source>
</evidence>
<keyword evidence="11" id="KW-1185">Reference proteome</keyword>
<gene>
    <name evidence="10" type="ORF">CHLRE_06g257950v5</name>
</gene>
<dbReference type="EMBL" id="CM008967">
    <property type="protein sequence ID" value="PNW81732.1"/>
    <property type="molecule type" value="Genomic_DNA"/>
</dbReference>
<dbReference type="FunCoup" id="A0A2K3DMH6">
    <property type="interactions" value="1532"/>
</dbReference>
<dbReference type="InterPro" id="IPR015421">
    <property type="entry name" value="PyrdxlP-dep_Trfase_major"/>
</dbReference>
<dbReference type="GO" id="GO:0004069">
    <property type="term" value="F:L-aspartate:2-oxoglutarate aminotransferase activity"/>
    <property type="evidence" value="ECO:0000318"/>
    <property type="project" value="GO_Central"/>
</dbReference>
<dbReference type="AlphaFoldDB" id="A0A2K3DMH6"/>
<dbReference type="InParanoid" id="A0A2K3DMH6"/>
<dbReference type="InterPro" id="IPR000796">
    <property type="entry name" value="Asp_trans"/>
</dbReference>
<comment type="subunit">
    <text evidence="3 8">Homodimer.</text>
</comment>
<comment type="cofactor">
    <cofactor evidence="1">
        <name>pyridoxal 5'-phosphate</name>
        <dbReference type="ChEBI" id="CHEBI:597326"/>
    </cofactor>
</comment>
<evidence type="ECO:0000313" key="11">
    <source>
        <dbReference type="Proteomes" id="UP000006906"/>
    </source>
</evidence>
<name>A0A2K3DMH6_CHLRE</name>
<dbReference type="GeneID" id="5722090"/>
<organism evidence="10 11">
    <name type="scientific">Chlamydomonas reinhardtii</name>
    <name type="common">Chlamydomonas smithii</name>
    <dbReference type="NCBI Taxonomy" id="3055"/>
    <lineage>
        <taxon>Eukaryota</taxon>
        <taxon>Viridiplantae</taxon>
        <taxon>Chlorophyta</taxon>
        <taxon>core chlorophytes</taxon>
        <taxon>Chlorophyceae</taxon>
        <taxon>CS clade</taxon>
        <taxon>Chlamydomonadales</taxon>
        <taxon>Chlamydomonadaceae</taxon>
        <taxon>Chlamydomonas</taxon>
    </lineage>
</organism>
<evidence type="ECO:0000259" key="9">
    <source>
        <dbReference type="Pfam" id="PF00155"/>
    </source>
</evidence>
<dbReference type="OMA" id="GTWTHIT"/>
<dbReference type="Gene3D" id="3.90.1150.10">
    <property type="entry name" value="Aspartate Aminotransferase, domain 1"/>
    <property type="match status" value="1"/>
</dbReference>
<comment type="miscellaneous">
    <text evidence="8">In eukaryotes there are cytoplasmic, mitochondrial and chloroplastic isozymes.</text>
</comment>
<dbReference type="InterPro" id="IPR004839">
    <property type="entry name" value="Aminotransferase_I/II_large"/>
</dbReference>
<dbReference type="PANTHER" id="PTHR11879:SF54">
    <property type="entry name" value="ASPARTATE AMINOTRANSFERASE, MITOCHONDRIAL"/>
    <property type="match status" value="1"/>
</dbReference>
<feature type="domain" description="Aminotransferase class I/classII large" evidence="9">
    <location>
        <begin position="64"/>
        <end position="428"/>
    </location>
</feature>
<dbReference type="Pfam" id="PF00155">
    <property type="entry name" value="Aminotran_1_2"/>
    <property type="match status" value="1"/>
</dbReference>
<dbReference type="PRINTS" id="PR00799">
    <property type="entry name" value="TRANSAMINASE"/>
</dbReference>
<dbReference type="PROSITE" id="PS00105">
    <property type="entry name" value="AA_TRANSFER_CLASS_1"/>
    <property type="match status" value="1"/>
</dbReference>
<dbReference type="KEGG" id="cre:CHLRE_06g257950v5"/>